<keyword evidence="1" id="KW-0238">DNA-binding</keyword>
<dbReference type="InterPro" id="IPR010982">
    <property type="entry name" value="Lambda_DNA-bd_dom_sf"/>
</dbReference>
<dbReference type="PROSITE" id="PS50943">
    <property type="entry name" value="HTH_CROC1"/>
    <property type="match status" value="1"/>
</dbReference>
<name>A0A3B0XQ63_9ZZZZ</name>
<evidence type="ECO:0000256" key="1">
    <source>
        <dbReference type="ARBA" id="ARBA00023125"/>
    </source>
</evidence>
<dbReference type="PANTHER" id="PTHR46797:SF1">
    <property type="entry name" value="METHYLPHOSPHONATE SYNTHASE"/>
    <property type="match status" value="1"/>
</dbReference>
<sequence>MEQLVATGQLRIKFGLRLSYLRKKANLKQIELAAALGVSKKTISRMERGHQGTSFDNLEIITQVLGVKEWQLFKFDDDEM</sequence>
<dbReference type="GO" id="GO:0003677">
    <property type="term" value="F:DNA binding"/>
    <property type="evidence" value="ECO:0007669"/>
    <property type="project" value="UniProtKB-KW"/>
</dbReference>
<evidence type="ECO:0000313" key="3">
    <source>
        <dbReference type="EMBL" id="VAW65332.1"/>
    </source>
</evidence>
<reference evidence="3" key="1">
    <citation type="submission" date="2018-06" db="EMBL/GenBank/DDBJ databases">
        <authorList>
            <person name="Zhirakovskaya E."/>
        </authorList>
    </citation>
    <scope>NUCLEOTIDE SEQUENCE</scope>
</reference>
<accession>A0A3B0XQ63</accession>
<organism evidence="3">
    <name type="scientific">hydrothermal vent metagenome</name>
    <dbReference type="NCBI Taxonomy" id="652676"/>
    <lineage>
        <taxon>unclassified sequences</taxon>
        <taxon>metagenomes</taxon>
        <taxon>ecological metagenomes</taxon>
    </lineage>
</organism>
<protein>
    <recommendedName>
        <fullName evidence="2">HTH cro/C1-type domain-containing protein</fullName>
    </recommendedName>
</protein>
<dbReference type="Gene3D" id="1.10.260.40">
    <property type="entry name" value="lambda repressor-like DNA-binding domains"/>
    <property type="match status" value="1"/>
</dbReference>
<dbReference type="EMBL" id="UOFG01000248">
    <property type="protein sequence ID" value="VAW65332.1"/>
    <property type="molecule type" value="Genomic_DNA"/>
</dbReference>
<dbReference type="AlphaFoldDB" id="A0A3B0XQ63"/>
<dbReference type="CDD" id="cd00093">
    <property type="entry name" value="HTH_XRE"/>
    <property type="match status" value="1"/>
</dbReference>
<dbReference type="SMART" id="SM00530">
    <property type="entry name" value="HTH_XRE"/>
    <property type="match status" value="1"/>
</dbReference>
<dbReference type="PANTHER" id="PTHR46797">
    <property type="entry name" value="HTH-TYPE TRANSCRIPTIONAL REGULATOR"/>
    <property type="match status" value="1"/>
</dbReference>
<gene>
    <name evidence="3" type="ORF">MNBD_GAMMA11-343</name>
</gene>
<proteinExistence type="predicted"/>
<dbReference type="SUPFAM" id="SSF47413">
    <property type="entry name" value="lambda repressor-like DNA-binding domains"/>
    <property type="match status" value="1"/>
</dbReference>
<evidence type="ECO:0000259" key="2">
    <source>
        <dbReference type="PROSITE" id="PS50943"/>
    </source>
</evidence>
<dbReference type="GO" id="GO:0003700">
    <property type="term" value="F:DNA-binding transcription factor activity"/>
    <property type="evidence" value="ECO:0007669"/>
    <property type="project" value="TreeGrafter"/>
</dbReference>
<feature type="domain" description="HTH cro/C1-type" evidence="2">
    <location>
        <begin position="18"/>
        <end position="73"/>
    </location>
</feature>
<dbReference type="InterPro" id="IPR050807">
    <property type="entry name" value="TransReg_Diox_bact_type"/>
</dbReference>
<dbReference type="InterPro" id="IPR001387">
    <property type="entry name" value="Cro/C1-type_HTH"/>
</dbReference>
<dbReference type="GO" id="GO:0005829">
    <property type="term" value="C:cytosol"/>
    <property type="evidence" value="ECO:0007669"/>
    <property type="project" value="TreeGrafter"/>
</dbReference>
<dbReference type="Pfam" id="PF01381">
    <property type="entry name" value="HTH_3"/>
    <property type="match status" value="1"/>
</dbReference>